<evidence type="ECO:0000313" key="1">
    <source>
        <dbReference type="EMBL" id="KAG6473637.1"/>
    </source>
</evidence>
<reference evidence="1 2" key="1">
    <citation type="submission" date="2020-08" db="EMBL/GenBank/DDBJ databases">
        <title>Plant Genome Project.</title>
        <authorList>
            <person name="Zhang R.-G."/>
        </authorList>
    </citation>
    <scope>NUCLEOTIDE SEQUENCE [LARGE SCALE GENOMIC DNA]</scope>
    <source>
        <tissue evidence="1">Rhizome</tissue>
    </source>
</reference>
<evidence type="ECO:0000313" key="2">
    <source>
        <dbReference type="Proteomes" id="UP000734854"/>
    </source>
</evidence>
<dbReference type="EMBL" id="JACMSC010000019">
    <property type="protein sequence ID" value="KAG6473637.1"/>
    <property type="molecule type" value="Genomic_DNA"/>
</dbReference>
<proteinExistence type="predicted"/>
<dbReference type="Proteomes" id="UP000734854">
    <property type="component" value="Unassembled WGS sequence"/>
</dbReference>
<sequence>MAAHFPAPSPITSPDIVGRPTLWFAWCRSGTDQSSRRLRLGRRRSSKLPATPCSFGSPLASSEFESNWRERKLLDWIWVFDRWWCLQFKNGEKMGLFCWILPGKVLVTEAKLPALIYMGFSVLRVCIIASRTFGDTVMRDCGTLTNGQKQSAVL</sequence>
<dbReference type="AlphaFoldDB" id="A0A8J5C6K8"/>
<protein>
    <submittedName>
        <fullName evidence="1">Uncharacterized protein</fullName>
    </submittedName>
</protein>
<keyword evidence="2" id="KW-1185">Reference proteome</keyword>
<organism evidence="1 2">
    <name type="scientific">Zingiber officinale</name>
    <name type="common">Ginger</name>
    <name type="synonym">Amomum zingiber</name>
    <dbReference type="NCBI Taxonomy" id="94328"/>
    <lineage>
        <taxon>Eukaryota</taxon>
        <taxon>Viridiplantae</taxon>
        <taxon>Streptophyta</taxon>
        <taxon>Embryophyta</taxon>
        <taxon>Tracheophyta</taxon>
        <taxon>Spermatophyta</taxon>
        <taxon>Magnoliopsida</taxon>
        <taxon>Liliopsida</taxon>
        <taxon>Zingiberales</taxon>
        <taxon>Zingiberaceae</taxon>
        <taxon>Zingiber</taxon>
    </lineage>
</organism>
<comment type="caution">
    <text evidence="1">The sequence shown here is derived from an EMBL/GenBank/DDBJ whole genome shotgun (WGS) entry which is preliminary data.</text>
</comment>
<gene>
    <name evidence="1" type="ORF">ZIOFF_067554</name>
</gene>
<accession>A0A8J5C6K8</accession>
<name>A0A8J5C6K8_ZINOF</name>